<gene>
    <name evidence="1" type="ORF">MARPO_0024s0043</name>
</gene>
<proteinExistence type="predicted"/>
<accession>A0A2R6XBR7</accession>
<dbReference type="Proteomes" id="UP000244005">
    <property type="component" value="Unassembled WGS sequence"/>
</dbReference>
<evidence type="ECO:0000313" key="2">
    <source>
        <dbReference type="Proteomes" id="UP000244005"/>
    </source>
</evidence>
<reference evidence="2" key="1">
    <citation type="journal article" date="2017" name="Cell">
        <title>Insights into land plant evolution garnered from the Marchantia polymorpha genome.</title>
        <authorList>
            <person name="Bowman J.L."/>
            <person name="Kohchi T."/>
            <person name="Yamato K.T."/>
            <person name="Jenkins J."/>
            <person name="Shu S."/>
            <person name="Ishizaki K."/>
            <person name="Yamaoka S."/>
            <person name="Nishihama R."/>
            <person name="Nakamura Y."/>
            <person name="Berger F."/>
            <person name="Adam C."/>
            <person name="Aki S.S."/>
            <person name="Althoff F."/>
            <person name="Araki T."/>
            <person name="Arteaga-Vazquez M.A."/>
            <person name="Balasubrmanian S."/>
            <person name="Barry K."/>
            <person name="Bauer D."/>
            <person name="Boehm C.R."/>
            <person name="Briginshaw L."/>
            <person name="Caballero-Perez J."/>
            <person name="Catarino B."/>
            <person name="Chen F."/>
            <person name="Chiyoda S."/>
            <person name="Chovatia M."/>
            <person name="Davies K.M."/>
            <person name="Delmans M."/>
            <person name="Demura T."/>
            <person name="Dierschke T."/>
            <person name="Dolan L."/>
            <person name="Dorantes-Acosta A.E."/>
            <person name="Eklund D.M."/>
            <person name="Florent S.N."/>
            <person name="Flores-Sandoval E."/>
            <person name="Fujiyama A."/>
            <person name="Fukuzawa H."/>
            <person name="Galik B."/>
            <person name="Grimanelli D."/>
            <person name="Grimwood J."/>
            <person name="Grossniklaus U."/>
            <person name="Hamada T."/>
            <person name="Haseloff J."/>
            <person name="Hetherington A.J."/>
            <person name="Higo A."/>
            <person name="Hirakawa Y."/>
            <person name="Hundley H.N."/>
            <person name="Ikeda Y."/>
            <person name="Inoue K."/>
            <person name="Inoue S.I."/>
            <person name="Ishida S."/>
            <person name="Jia Q."/>
            <person name="Kakita M."/>
            <person name="Kanazawa T."/>
            <person name="Kawai Y."/>
            <person name="Kawashima T."/>
            <person name="Kennedy M."/>
            <person name="Kinose K."/>
            <person name="Kinoshita T."/>
            <person name="Kohara Y."/>
            <person name="Koide E."/>
            <person name="Komatsu K."/>
            <person name="Kopischke S."/>
            <person name="Kubo M."/>
            <person name="Kyozuka J."/>
            <person name="Lagercrantz U."/>
            <person name="Lin S.S."/>
            <person name="Lindquist E."/>
            <person name="Lipzen A.M."/>
            <person name="Lu C.W."/>
            <person name="De Luna E."/>
            <person name="Martienssen R.A."/>
            <person name="Minamino N."/>
            <person name="Mizutani M."/>
            <person name="Mizutani M."/>
            <person name="Mochizuki N."/>
            <person name="Monte I."/>
            <person name="Mosher R."/>
            <person name="Nagasaki H."/>
            <person name="Nakagami H."/>
            <person name="Naramoto S."/>
            <person name="Nishitani K."/>
            <person name="Ohtani M."/>
            <person name="Okamoto T."/>
            <person name="Okumura M."/>
            <person name="Phillips J."/>
            <person name="Pollak B."/>
            <person name="Reinders A."/>
            <person name="Rovekamp M."/>
            <person name="Sano R."/>
            <person name="Sawa S."/>
            <person name="Schmid M.W."/>
            <person name="Shirakawa M."/>
            <person name="Solano R."/>
            <person name="Spunde A."/>
            <person name="Suetsugu N."/>
            <person name="Sugano S."/>
            <person name="Sugiyama A."/>
            <person name="Sun R."/>
            <person name="Suzuki Y."/>
            <person name="Takenaka M."/>
            <person name="Takezawa D."/>
            <person name="Tomogane H."/>
            <person name="Tsuzuki M."/>
            <person name="Ueda T."/>
            <person name="Umeda M."/>
            <person name="Ward J.M."/>
            <person name="Watanabe Y."/>
            <person name="Yazaki K."/>
            <person name="Yokoyama R."/>
            <person name="Yoshitake Y."/>
            <person name="Yotsui I."/>
            <person name="Zachgo S."/>
            <person name="Schmutz J."/>
        </authorList>
    </citation>
    <scope>NUCLEOTIDE SEQUENCE [LARGE SCALE GENOMIC DNA]</scope>
    <source>
        <strain evidence="2">Tak-1</strain>
    </source>
</reference>
<dbReference type="EMBL" id="KZ772696">
    <property type="protein sequence ID" value="PTQ43525.1"/>
    <property type="molecule type" value="Genomic_DNA"/>
</dbReference>
<evidence type="ECO:0000313" key="1">
    <source>
        <dbReference type="EMBL" id="PTQ43525.1"/>
    </source>
</evidence>
<dbReference type="Gramene" id="Mp3g22650.1">
    <property type="protein sequence ID" value="Mp3g22650.1.cds"/>
    <property type="gene ID" value="Mp3g22650"/>
</dbReference>
<protein>
    <submittedName>
        <fullName evidence="1">Uncharacterized protein</fullName>
    </submittedName>
</protein>
<name>A0A2R6XBR7_MARPO</name>
<keyword evidence="2" id="KW-1185">Reference proteome</keyword>
<organism evidence="1 2">
    <name type="scientific">Marchantia polymorpha</name>
    <name type="common">Common liverwort</name>
    <name type="synonym">Marchantia aquatica</name>
    <dbReference type="NCBI Taxonomy" id="3197"/>
    <lineage>
        <taxon>Eukaryota</taxon>
        <taxon>Viridiplantae</taxon>
        <taxon>Streptophyta</taxon>
        <taxon>Embryophyta</taxon>
        <taxon>Marchantiophyta</taxon>
        <taxon>Marchantiopsida</taxon>
        <taxon>Marchantiidae</taxon>
        <taxon>Marchantiales</taxon>
        <taxon>Marchantiaceae</taxon>
        <taxon>Marchantia</taxon>
    </lineage>
</organism>
<dbReference type="AlphaFoldDB" id="A0A2R6XBR7"/>
<sequence length="105" mass="12098">MASPSRFSWSWAMAYSSPLAMIELESDTSAFARCTAEIGNIVRGKRVCCAVWQYSSIVRRKTHSTAQRVVDSSKLYKVFVTRFKPSKRKHPVEKYDVDLLDVYRN</sequence>